<gene>
    <name evidence="3" type="ORF">GCM10023342_07330</name>
</gene>
<comment type="caution">
    <text evidence="1">Lacks conserved residue(s) required for the propagation of feature annotation.</text>
</comment>
<protein>
    <recommendedName>
        <fullName evidence="2">HIT domain-containing protein</fullName>
    </recommendedName>
</protein>
<dbReference type="InterPro" id="IPR036265">
    <property type="entry name" value="HIT-like_sf"/>
</dbReference>
<dbReference type="InterPro" id="IPR011146">
    <property type="entry name" value="HIT-like"/>
</dbReference>
<dbReference type="PIRSF" id="PIRSF000714">
    <property type="entry name" value="HIT"/>
    <property type="match status" value="1"/>
</dbReference>
<dbReference type="RefSeq" id="WP_031382277.1">
    <property type="nucleotide sequence ID" value="NZ_BAABKI010000010.1"/>
</dbReference>
<dbReference type="SUPFAM" id="SSF54197">
    <property type="entry name" value="HIT-like"/>
    <property type="match status" value="1"/>
</dbReference>
<feature type="domain" description="HIT" evidence="2">
    <location>
        <begin position="36"/>
        <end position="105"/>
    </location>
</feature>
<evidence type="ECO:0000256" key="1">
    <source>
        <dbReference type="PROSITE-ProRule" id="PRU00464"/>
    </source>
</evidence>
<evidence type="ECO:0000313" key="3">
    <source>
        <dbReference type="EMBL" id="GAA5171861.1"/>
    </source>
</evidence>
<accession>A0ABP9R612</accession>
<dbReference type="InterPro" id="IPR026026">
    <property type="entry name" value="HIT_Hint"/>
</dbReference>
<dbReference type="EMBL" id="BAABKI010000010">
    <property type="protein sequence ID" value="GAA5171861.1"/>
    <property type="molecule type" value="Genomic_DNA"/>
</dbReference>
<dbReference type="Proteomes" id="UP001500074">
    <property type="component" value="Unassembled WGS sequence"/>
</dbReference>
<dbReference type="PROSITE" id="PS51084">
    <property type="entry name" value="HIT_2"/>
    <property type="match status" value="1"/>
</dbReference>
<proteinExistence type="predicted"/>
<dbReference type="Pfam" id="PF01230">
    <property type="entry name" value="HIT"/>
    <property type="match status" value="1"/>
</dbReference>
<comment type="caution">
    <text evidence="3">The sequence shown here is derived from an EMBL/GenBank/DDBJ whole genome shotgun (WGS) entry which is preliminary data.</text>
</comment>
<evidence type="ECO:0000259" key="2">
    <source>
        <dbReference type="PROSITE" id="PS51084"/>
    </source>
</evidence>
<keyword evidence="4" id="KW-1185">Reference proteome</keyword>
<reference evidence="4" key="1">
    <citation type="journal article" date="2019" name="Int. J. Syst. Evol. Microbiol.">
        <title>The Global Catalogue of Microorganisms (GCM) 10K type strain sequencing project: providing services to taxonomists for standard genome sequencing and annotation.</title>
        <authorList>
            <consortium name="The Broad Institute Genomics Platform"/>
            <consortium name="The Broad Institute Genome Sequencing Center for Infectious Disease"/>
            <person name="Wu L."/>
            <person name="Ma J."/>
        </authorList>
    </citation>
    <scope>NUCLEOTIDE SEQUENCE [LARGE SCALE GENOMIC DNA]</scope>
    <source>
        <strain evidence="4">JCM 18472</strain>
    </source>
</reference>
<evidence type="ECO:0000313" key="4">
    <source>
        <dbReference type="Proteomes" id="UP001500074"/>
    </source>
</evidence>
<dbReference type="Gene3D" id="3.30.428.10">
    <property type="entry name" value="HIT-like"/>
    <property type="match status" value="1"/>
</dbReference>
<organism evidence="3 4">
    <name type="scientific">Modicisalibacter zincidurans</name>
    <dbReference type="NCBI Taxonomy" id="1178777"/>
    <lineage>
        <taxon>Bacteria</taxon>
        <taxon>Pseudomonadati</taxon>
        <taxon>Pseudomonadota</taxon>
        <taxon>Gammaproteobacteria</taxon>
        <taxon>Oceanospirillales</taxon>
        <taxon>Halomonadaceae</taxon>
        <taxon>Modicisalibacter</taxon>
    </lineage>
</organism>
<sequence>MNDFSLHERLAADTHVIVDLALCRVLLMNDARFPWLILVPRRAGIVEVGDLDADDQARLWQEATRLGSALKAALDGDKLNLAILGNQVPQLHFHVIVRYRGDAAWPGPVWGVGTPEPYATSELDARCRLIMPLINALETR</sequence>
<name>A0ABP9R612_9GAMM</name>